<evidence type="ECO:0000256" key="3">
    <source>
        <dbReference type="ARBA" id="ARBA00022989"/>
    </source>
</evidence>
<dbReference type="Gene3D" id="6.10.140.1320">
    <property type="match status" value="1"/>
</dbReference>
<name>R4WNN7_RIPPE</name>
<keyword evidence="2 6" id="KW-0812">Transmembrane</keyword>
<reference evidence="8" key="1">
    <citation type="journal article" date="2013" name="PLoS ONE">
        <title>Gene expression in gut symbiotic organ of stinkbug affected by extracellular bacterial symbiont.</title>
        <authorList>
            <person name="Futahashi R."/>
            <person name="Tanaka K."/>
            <person name="Tanahashi M."/>
            <person name="Nikoh N."/>
            <person name="Kikuchi Y."/>
            <person name="Lee B.L."/>
            <person name="Fukatsu T."/>
        </authorList>
    </citation>
    <scope>NUCLEOTIDE SEQUENCE</scope>
    <source>
        <tissue evidence="8">Midgut</tissue>
    </source>
</reference>
<evidence type="ECO:0000313" key="8">
    <source>
        <dbReference type="EMBL" id="BAN20486.1"/>
    </source>
</evidence>
<feature type="domain" description="HIG1" evidence="7">
    <location>
        <begin position="1"/>
        <end position="85"/>
    </location>
</feature>
<dbReference type="InterPro" id="IPR050355">
    <property type="entry name" value="RCF1"/>
</dbReference>
<sequence>MDHYEESQGSKLSRKIAENPFMPVGILGLIGACAYGAYQFKNRGKMSTSVYLMQLRVGAQGAVVGTLTLGVAYTILRDHVFNKGKDST</sequence>
<dbReference type="EMBL" id="AK417271">
    <property type="protein sequence ID" value="BAN20486.1"/>
    <property type="molecule type" value="mRNA"/>
</dbReference>
<evidence type="ECO:0000256" key="5">
    <source>
        <dbReference type="ARBA" id="ARBA00023136"/>
    </source>
</evidence>
<dbReference type="PANTHER" id="PTHR12297:SF3">
    <property type="entry name" value="HIG1 DOMAIN FAMILY MEMBER 1A"/>
    <property type="match status" value="1"/>
</dbReference>
<evidence type="ECO:0000256" key="4">
    <source>
        <dbReference type="ARBA" id="ARBA00023128"/>
    </source>
</evidence>
<evidence type="ECO:0000256" key="6">
    <source>
        <dbReference type="SAM" id="Phobius"/>
    </source>
</evidence>
<keyword evidence="4" id="KW-0496">Mitochondrion</keyword>
<proteinExistence type="evidence at transcript level"/>
<comment type="subcellular location">
    <subcellularLocation>
        <location evidence="1">Mitochondrion membrane</location>
    </subcellularLocation>
</comment>
<feature type="transmembrane region" description="Helical" evidence="6">
    <location>
        <begin position="58"/>
        <end position="76"/>
    </location>
</feature>
<dbReference type="PANTHER" id="PTHR12297">
    <property type="entry name" value="HYPOXIA-INDUCBILE GENE 1 HIG1 -RELATED"/>
    <property type="match status" value="1"/>
</dbReference>
<dbReference type="GO" id="GO:0097250">
    <property type="term" value="P:mitochondrial respirasome assembly"/>
    <property type="evidence" value="ECO:0007669"/>
    <property type="project" value="TreeGrafter"/>
</dbReference>
<feature type="transmembrane region" description="Helical" evidence="6">
    <location>
        <begin position="21"/>
        <end position="38"/>
    </location>
</feature>
<dbReference type="GO" id="GO:0031966">
    <property type="term" value="C:mitochondrial membrane"/>
    <property type="evidence" value="ECO:0007669"/>
    <property type="project" value="UniProtKB-SubCell"/>
</dbReference>
<evidence type="ECO:0000256" key="2">
    <source>
        <dbReference type="ARBA" id="ARBA00022692"/>
    </source>
</evidence>
<dbReference type="AlphaFoldDB" id="R4WNN7"/>
<evidence type="ECO:0000259" key="7">
    <source>
        <dbReference type="PROSITE" id="PS51503"/>
    </source>
</evidence>
<dbReference type="InterPro" id="IPR007667">
    <property type="entry name" value="Hypoxia_induced_domain"/>
</dbReference>
<dbReference type="Pfam" id="PF04588">
    <property type="entry name" value="HIG_1_N"/>
    <property type="match status" value="1"/>
</dbReference>
<keyword evidence="3 6" id="KW-1133">Transmembrane helix</keyword>
<keyword evidence="5 6" id="KW-0472">Membrane</keyword>
<protein>
    <recommendedName>
        <fullName evidence="7">HIG1 domain-containing protein</fullName>
    </recommendedName>
</protein>
<dbReference type="PROSITE" id="PS51503">
    <property type="entry name" value="HIG1"/>
    <property type="match status" value="1"/>
</dbReference>
<evidence type="ECO:0000256" key="1">
    <source>
        <dbReference type="ARBA" id="ARBA00004325"/>
    </source>
</evidence>
<accession>R4WNN7</accession>
<organism evidence="8">
    <name type="scientific">Riptortus pedestris</name>
    <name type="common">Bean bug</name>
    <dbReference type="NCBI Taxonomy" id="329032"/>
    <lineage>
        <taxon>Eukaryota</taxon>
        <taxon>Metazoa</taxon>
        <taxon>Ecdysozoa</taxon>
        <taxon>Arthropoda</taxon>
        <taxon>Hexapoda</taxon>
        <taxon>Insecta</taxon>
        <taxon>Pterygota</taxon>
        <taxon>Neoptera</taxon>
        <taxon>Paraneoptera</taxon>
        <taxon>Hemiptera</taxon>
        <taxon>Heteroptera</taxon>
        <taxon>Panheteroptera</taxon>
        <taxon>Pentatomomorpha</taxon>
        <taxon>Coreoidea</taxon>
        <taxon>Alydidae</taxon>
        <taxon>Riptortus</taxon>
    </lineage>
</organism>